<protein>
    <submittedName>
        <fullName evidence="9">Uncharacterized protein</fullName>
    </submittedName>
</protein>
<dbReference type="PANTHER" id="PTHR45650:SF43">
    <property type="entry name" value="GDSL ESTERASE_LIPASE 7-LIKE"/>
    <property type="match status" value="1"/>
</dbReference>
<dbReference type="InterPro" id="IPR051238">
    <property type="entry name" value="GDSL_esterase/lipase"/>
</dbReference>
<comment type="similarity">
    <text evidence="2">Belongs to the 'GDSL' lipolytic enzyme family.</text>
</comment>
<evidence type="ECO:0000256" key="7">
    <source>
        <dbReference type="ARBA" id="ARBA00023098"/>
    </source>
</evidence>
<dbReference type="AlphaFoldDB" id="A0A7J6DSB4"/>
<dbReference type="EMBL" id="JAATIQ010000657">
    <property type="protein sequence ID" value="KAF4348967.1"/>
    <property type="molecule type" value="Genomic_DNA"/>
</dbReference>
<dbReference type="GO" id="GO:0016788">
    <property type="term" value="F:hydrolase activity, acting on ester bonds"/>
    <property type="evidence" value="ECO:0007669"/>
    <property type="project" value="InterPro"/>
</dbReference>
<evidence type="ECO:0000313" key="10">
    <source>
        <dbReference type="Proteomes" id="UP000583929"/>
    </source>
</evidence>
<keyword evidence="7" id="KW-0443">Lipid metabolism</keyword>
<keyword evidence="10" id="KW-1185">Reference proteome</keyword>
<evidence type="ECO:0000256" key="6">
    <source>
        <dbReference type="ARBA" id="ARBA00022963"/>
    </source>
</evidence>
<keyword evidence="8" id="KW-1133">Transmembrane helix</keyword>
<comment type="caution">
    <text evidence="9">The sequence shown here is derived from an EMBL/GenBank/DDBJ whole genome shotgun (WGS) entry which is preliminary data.</text>
</comment>
<reference evidence="9 10" key="1">
    <citation type="journal article" date="2020" name="bioRxiv">
        <title>Sequence and annotation of 42 cannabis genomes reveals extensive copy number variation in cannabinoid synthesis and pathogen resistance genes.</title>
        <authorList>
            <person name="Mckernan K.J."/>
            <person name="Helbert Y."/>
            <person name="Kane L.T."/>
            <person name="Ebling H."/>
            <person name="Zhang L."/>
            <person name="Liu B."/>
            <person name="Eaton Z."/>
            <person name="Mclaughlin S."/>
            <person name="Kingan S."/>
            <person name="Baybayan P."/>
            <person name="Concepcion G."/>
            <person name="Jordan M."/>
            <person name="Riva A."/>
            <person name="Barbazuk W."/>
            <person name="Harkins T."/>
        </authorList>
    </citation>
    <scope>NUCLEOTIDE SEQUENCE [LARGE SCALE GENOMIC DNA]</scope>
    <source>
        <strain evidence="10">cv. Jamaican Lion 4</strain>
        <tissue evidence="9">Leaf</tissue>
    </source>
</reference>
<accession>A0A7J6DSB4</accession>
<evidence type="ECO:0000256" key="8">
    <source>
        <dbReference type="SAM" id="Phobius"/>
    </source>
</evidence>
<dbReference type="FunFam" id="3.40.50.1110:FF:000003">
    <property type="entry name" value="GDSL esterase/lipase APG"/>
    <property type="match status" value="2"/>
</dbReference>
<dbReference type="Proteomes" id="UP000583929">
    <property type="component" value="Unassembled WGS sequence"/>
</dbReference>
<keyword evidence="4" id="KW-0732">Signal</keyword>
<proteinExistence type="inferred from homology"/>
<keyword evidence="5" id="KW-0378">Hydrolase</keyword>
<dbReference type="GO" id="GO:0016042">
    <property type="term" value="P:lipid catabolic process"/>
    <property type="evidence" value="ECO:0007669"/>
    <property type="project" value="UniProtKB-KW"/>
</dbReference>
<dbReference type="SUPFAM" id="SSF52266">
    <property type="entry name" value="SGNH hydrolase"/>
    <property type="match status" value="1"/>
</dbReference>
<keyword evidence="8" id="KW-0472">Membrane</keyword>
<dbReference type="Pfam" id="PF00657">
    <property type="entry name" value="Lipase_GDSL"/>
    <property type="match status" value="2"/>
</dbReference>
<evidence type="ECO:0000256" key="5">
    <source>
        <dbReference type="ARBA" id="ARBA00022801"/>
    </source>
</evidence>
<evidence type="ECO:0000256" key="3">
    <source>
        <dbReference type="ARBA" id="ARBA00022525"/>
    </source>
</evidence>
<evidence type="ECO:0000256" key="1">
    <source>
        <dbReference type="ARBA" id="ARBA00004613"/>
    </source>
</evidence>
<dbReference type="InterPro" id="IPR001087">
    <property type="entry name" value="GDSL"/>
</dbReference>
<keyword evidence="3" id="KW-0964">Secreted</keyword>
<evidence type="ECO:0000313" key="9">
    <source>
        <dbReference type="EMBL" id="KAF4348967.1"/>
    </source>
</evidence>
<dbReference type="Gene3D" id="3.40.50.1110">
    <property type="entry name" value="SGNH hydrolase"/>
    <property type="match status" value="2"/>
</dbReference>
<dbReference type="CDD" id="cd01837">
    <property type="entry name" value="SGNH_plant_lipase_like"/>
    <property type="match status" value="2"/>
</dbReference>
<keyword evidence="6" id="KW-0442">Lipid degradation</keyword>
<name>A0A7J6DSB4_CANSA</name>
<sequence>FRYNRREMVNTKVTSLVSIITFVFIFFVELSESQKLAPALYVFGDSNVDVGNNNKLDISAKTNYLPYGIDFPGATPGRPTNGYNIADFFAEALGLSVPPPFNSINISSYTNTEGLNYASSMSGILDDTGTAMFPGITTLRGQIEMFKKTVREQLRKVLKKKNGEEVKRHLSKSIVLVVSGVNDFALNLLRNERMDRRSIDHDAFSQDLRMYNLGARKFVVFDVEALGCLPFVVDMAFPAKPRCVDELNSLVFNFNQMLYKKISQLGNTTMSEATFVVAKNYHYYLNLAQNPAKFGLKEGFKPCCGVNKYGTCDSLQKTCRDRKDYVFFDGFHLTQQAYKVLATQCFNATSSDAASSETNTLAPALYVFGDSTVDVGNNNNFDTISKANFSPYGIDFDDGATGRPTNGYNMADVIALSLGLNIPPAIRSVDFKSYDCDHGFNYASSSSGILPDTGTNMKGVMSLGEQTDMFNKTVHEFLRPRMKNPTDLKNHLSKSIFFLVTGSNDFTINFLMSKNRTNSDRFNFSKHLVQKYATQLQKLYYLGARKFVVFEVEAMGCSPSAVLKAFPNNPNKCVDDLNNLAKNYNTLLNQILQQLVSNFKGAAVIVGKNYDFTYQMAQNPARFGLKEAFKPCCSTTSIGVCDAKKPITCKKRNSYAYFDAFHTTQAANSIMASTCFSSAGACFPYNIRQLTQL</sequence>
<dbReference type="GO" id="GO:0005576">
    <property type="term" value="C:extracellular region"/>
    <property type="evidence" value="ECO:0007669"/>
    <property type="project" value="UniProtKB-SubCell"/>
</dbReference>
<organism evidence="9 10">
    <name type="scientific">Cannabis sativa</name>
    <name type="common">Hemp</name>
    <name type="synonym">Marijuana</name>
    <dbReference type="NCBI Taxonomy" id="3483"/>
    <lineage>
        <taxon>Eukaryota</taxon>
        <taxon>Viridiplantae</taxon>
        <taxon>Streptophyta</taxon>
        <taxon>Embryophyta</taxon>
        <taxon>Tracheophyta</taxon>
        <taxon>Spermatophyta</taxon>
        <taxon>Magnoliopsida</taxon>
        <taxon>eudicotyledons</taxon>
        <taxon>Gunneridae</taxon>
        <taxon>Pentapetalae</taxon>
        <taxon>rosids</taxon>
        <taxon>fabids</taxon>
        <taxon>Rosales</taxon>
        <taxon>Cannabaceae</taxon>
        <taxon>Cannabis</taxon>
    </lineage>
</organism>
<dbReference type="PANTHER" id="PTHR45650">
    <property type="entry name" value="GDSL-LIKE LIPASE/ACYLHYDROLASE-RELATED"/>
    <property type="match status" value="1"/>
</dbReference>
<evidence type="ECO:0000256" key="2">
    <source>
        <dbReference type="ARBA" id="ARBA00008668"/>
    </source>
</evidence>
<comment type="subcellular location">
    <subcellularLocation>
        <location evidence="1">Secreted</location>
    </subcellularLocation>
</comment>
<evidence type="ECO:0000256" key="4">
    <source>
        <dbReference type="ARBA" id="ARBA00022729"/>
    </source>
</evidence>
<feature type="non-terminal residue" evidence="9">
    <location>
        <position position="1"/>
    </location>
</feature>
<dbReference type="InterPro" id="IPR035669">
    <property type="entry name" value="SGNH_plant_lipase-like"/>
</dbReference>
<gene>
    <name evidence="9" type="ORF">G4B88_025267</name>
</gene>
<keyword evidence="8" id="KW-0812">Transmembrane</keyword>
<dbReference type="InterPro" id="IPR036514">
    <property type="entry name" value="SGNH_hydro_sf"/>
</dbReference>
<feature type="transmembrane region" description="Helical" evidence="8">
    <location>
        <begin position="12"/>
        <end position="30"/>
    </location>
</feature>